<proteinExistence type="predicted"/>
<organism evidence="2 3">
    <name type="scientific">Maribacter aurantiacus</name>
    <dbReference type="NCBI Taxonomy" id="1882343"/>
    <lineage>
        <taxon>Bacteria</taxon>
        <taxon>Pseudomonadati</taxon>
        <taxon>Bacteroidota</taxon>
        <taxon>Flavobacteriia</taxon>
        <taxon>Flavobacteriales</taxon>
        <taxon>Flavobacteriaceae</taxon>
        <taxon>Maribacter</taxon>
    </lineage>
</organism>
<feature type="domain" description="DUF6036" evidence="1">
    <location>
        <begin position="8"/>
        <end position="151"/>
    </location>
</feature>
<protein>
    <recommendedName>
        <fullName evidence="1">DUF6036 domain-containing protein</fullName>
    </recommendedName>
</protein>
<dbReference type="EMBL" id="VBUK01000001">
    <property type="protein sequence ID" value="TLF47040.1"/>
    <property type="molecule type" value="Genomic_DNA"/>
</dbReference>
<dbReference type="Pfam" id="PF19502">
    <property type="entry name" value="DUF6036"/>
    <property type="match status" value="1"/>
</dbReference>
<dbReference type="AlphaFoldDB" id="A0A5R8MC11"/>
<comment type="caution">
    <text evidence="2">The sequence shown here is derived from an EMBL/GenBank/DDBJ whole genome shotgun (WGS) entry which is preliminary data.</text>
</comment>
<dbReference type="Proteomes" id="UP000308382">
    <property type="component" value="Unassembled WGS sequence"/>
</dbReference>
<name>A0A5R8MC11_9FLAO</name>
<dbReference type="InterPro" id="IPR043519">
    <property type="entry name" value="NT_sf"/>
</dbReference>
<dbReference type="Gene3D" id="3.30.460.40">
    <property type="match status" value="1"/>
</dbReference>
<sequence length="166" mass="19004">MMQQWKKDVDQFLELASKHAVRMLMVGGAAVNFHGYQRHSADVDFWLDTSPENLDKLGRVFKDMGFDFNGFPPEVHEQKQNISLKFSPADLDVELITKFNVGRPFDQAYEASELVQIGTNKIAKLRVLTLDDLISSKIKSNRTKDLLDIKELRRLNDPKRNKGLGL</sequence>
<evidence type="ECO:0000313" key="3">
    <source>
        <dbReference type="Proteomes" id="UP000308382"/>
    </source>
</evidence>
<evidence type="ECO:0000313" key="2">
    <source>
        <dbReference type="EMBL" id="TLF47040.1"/>
    </source>
</evidence>
<gene>
    <name evidence="2" type="ORF">FEK29_04545</name>
</gene>
<dbReference type="OrthoDB" id="121150at2"/>
<reference evidence="2 3" key="1">
    <citation type="journal article" date="2017" name="Int. J. Syst. Evol. Microbiol.">
        <title>Maripseudobacter aurantiacus gen. nov., sp. nov., a novel member of the family Flavobacteriaceae isolated from a sedimentation basin.</title>
        <authorList>
            <person name="Chen C."/>
            <person name="Su Y."/>
            <person name="Tao T."/>
            <person name="Fu G."/>
            <person name="Zhang C."/>
            <person name="Sun C."/>
            <person name="Zhang X."/>
            <person name="Wu M."/>
        </authorList>
    </citation>
    <scope>NUCLEOTIDE SEQUENCE [LARGE SCALE GENOMIC DNA]</scope>
    <source>
        <strain evidence="3">CDA4</strain>
    </source>
</reference>
<dbReference type="SUPFAM" id="SSF81301">
    <property type="entry name" value="Nucleotidyltransferase"/>
    <property type="match status" value="1"/>
</dbReference>
<evidence type="ECO:0000259" key="1">
    <source>
        <dbReference type="Pfam" id="PF19502"/>
    </source>
</evidence>
<dbReference type="InterPro" id="IPR045792">
    <property type="entry name" value="DUF6036"/>
</dbReference>
<keyword evidence="3" id="KW-1185">Reference proteome</keyword>
<accession>A0A5R8MC11</accession>